<keyword evidence="9" id="KW-1185">Reference proteome</keyword>
<evidence type="ECO:0000313" key="9">
    <source>
        <dbReference type="Proteomes" id="UP000800094"/>
    </source>
</evidence>
<feature type="transmembrane region" description="Helical" evidence="6">
    <location>
        <begin position="43"/>
        <end position="60"/>
    </location>
</feature>
<feature type="transmembrane region" description="Helical" evidence="6">
    <location>
        <begin position="204"/>
        <end position="227"/>
    </location>
</feature>
<dbReference type="AlphaFoldDB" id="A0A6A6IZR9"/>
<feature type="transmembrane region" description="Helical" evidence="6">
    <location>
        <begin position="272"/>
        <end position="294"/>
    </location>
</feature>
<dbReference type="EMBL" id="ML987189">
    <property type="protein sequence ID" value="KAF2256085.1"/>
    <property type="molecule type" value="Genomic_DNA"/>
</dbReference>
<reference evidence="8" key="1">
    <citation type="journal article" date="2020" name="Stud. Mycol.">
        <title>101 Dothideomycetes genomes: a test case for predicting lifestyles and emergence of pathogens.</title>
        <authorList>
            <person name="Haridas S."/>
            <person name="Albert R."/>
            <person name="Binder M."/>
            <person name="Bloem J."/>
            <person name="Labutti K."/>
            <person name="Salamov A."/>
            <person name="Andreopoulos B."/>
            <person name="Baker S."/>
            <person name="Barry K."/>
            <person name="Bills G."/>
            <person name="Bluhm B."/>
            <person name="Cannon C."/>
            <person name="Castanera R."/>
            <person name="Culley D."/>
            <person name="Daum C."/>
            <person name="Ezra D."/>
            <person name="Gonzalez J."/>
            <person name="Henrissat B."/>
            <person name="Kuo A."/>
            <person name="Liang C."/>
            <person name="Lipzen A."/>
            <person name="Lutzoni F."/>
            <person name="Magnuson J."/>
            <person name="Mondo S."/>
            <person name="Nolan M."/>
            <person name="Ohm R."/>
            <person name="Pangilinan J."/>
            <person name="Park H.-J."/>
            <person name="Ramirez L."/>
            <person name="Alfaro M."/>
            <person name="Sun H."/>
            <person name="Tritt A."/>
            <person name="Yoshinaga Y."/>
            <person name="Zwiers L.-H."/>
            <person name="Turgeon B."/>
            <person name="Goodwin S."/>
            <person name="Spatafora J."/>
            <person name="Crous P."/>
            <person name="Grigoriev I."/>
        </authorList>
    </citation>
    <scope>NUCLEOTIDE SEQUENCE</scope>
    <source>
        <strain evidence="8">CBS 122368</strain>
    </source>
</reference>
<dbReference type="Pfam" id="PF07690">
    <property type="entry name" value="MFS_1"/>
    <property type="match status" value="1"/>
</dbReference>
<evidence type="ECO:0000256" key="5">
    <source>
        <dbReference type="ARBA" id="ARBA00023136"/>
    </source>
</evidence>
<dbReference type="PROSITE" id="PS50850">
    <property type="entry name" value="MFS"/>
    <property type="match status" value="1"/>
</dbReference>
<feature type="transmembrane region" description="Helical" evidence="6">
    <location>
        <begin position="365"/>
        <end position="386"/>
    </location>
</feature>
<evidence type="ECO:0000256" key="2">
    <source>
        <dbReference type="ARBA" id="ARBA00022448"/>
    </source>
</evidence>
<sequence length="488" mass="53933">MSIPVGDAEKHAIEKIENVDEGENPHDRTDPVEAKKVLRKIDYRLLPVLMALYTTTFLDRVNIGNARLWNMERDLGMKGYQYNIAVLVFYIPLVLFEVPSNMLLSRLKPRYYISGLCMGWGLTITFMGFAQSYAGLVAARILIGVFEAGMLPGCIYLLGAWYRRHELVTRVSWLFVSNDIAGTISGLLGAGLGSLDGKAGYSGWQWIFFIEGAMTCLVAVVSFLFLLPFPEQSTFLPAEEKEWLMKRLSADDRRRSGEKIGVRGALKALSDWKVLCTGWLYLSVTVAAYAISIFQPTILSAFGWSDVKSNLLSAPVRIASGIFSVSVGIWSDKVGRRGPFCVSGFTVAIVGNLLVMLVTKSGVRYFGIYVAAIGTYICQPLVLAWGMNQVVGETKRGVTSAFGAGFGSAGGIVASLVFPKKDAPRYYPGIGTCIAFSFSGIIASCCMWVFCAWENRAKEQGKRDHLRRLPEDEQAKLGERHPDFRYTL</sequence>
<dbReference type="Proteomes" id="UP000800094">
    <property type="component" value="Unassembled WGS sequence"/>
</dbReference>
<feature type="transmembrane region" description="Helical" evidence="6">
    <location>
        <begin position="80"/>
        <end position="99"/>
    </location>
</feature>
<dbReference type="FunFam" id="1.20.1250.20:FF:000013">
    <property type="entry name" value="MFS general substrate transporter"/>
    <property type="match status" value="1"/>
</dbReference>
<dbReference type="FunFam" id="1.20.1250.20:FF:000057">
    <property type="entry name" value="MFS general substrate transporter"/>
    <property type="match status" value="1"/>
</dbReference>
<feature type="transmembrane region" description="Helical" evidence="6">
    <location>
        <begin position="429"/>
        <end position="453"/>
    </location>
</feature>
<dbReference type="PANTHER" id="PTHR43791">
    <property type="entry name" value="PERMEASE-RELATED"/>
    <property type="match status" value="1"/>
</dbReference>
<dbReference type="Gene3D" id="1.20.1250.20">
    <property type="entry name" value="MFS general substrate transporter like domains"/>
    <property type="match status" value="2"/>
</dbReference>
<keyword evidence="2" id="KW-0813">Transport</keyword>
<dbReference type="RefSeq" id="XP_033691089.1">
    <property type="nucleotide sequence ID" value="XM_033823098.1"/>
</dbReference>
<dbReference type="InterPro" id="IPR020846">
    <property type="entry name" value="MFS_dom"/>
</dbReference>
<dbReference type="GeneID" id="54576428"/>
<feature type="domain" description="Major facilitator superfamily (MFS) profile" evidence="7">
    <location>
        <begin position="45"/>
        <end position="458"/>
    </location>
</feature>
<feature type="transmembrane region" description="Helical" evidence="6">
    <location>
        <begin position="314"/>
        <end position="331"/>
    </location>
</feature>
<protein>
    <submittedName>
        <fullName evidence="8">MFS general substrate transporter</fullName>
    </submittedName>
</protein>
<feature type="transmembrane region" description="Helical" evidence="6">
    <location>
        <begin position="137"/>
        <end position="159"/>
    </location>
</feature>
<comment type="subcellular location">
    <subcellularLocation>
        <location evidence="1">Membrane</location>
        <topology evidence="1">Multi-pass membrane protein</topology>
    </subcellularLocation>
</comment>
<dbReference type="OrthoDB" id="19923at2759"/>
<gene>
    <name evidence="8" type="ORF">BU26DRAFT_415070</name>
</gene>
<dbReference type="GO" id="GO:0016020">
    <property type="term" value="C:membrane"/>
    <property type="evidence" value="ECO:0007669"/>
    <property type="project" value="UniProtKB-SubCell"/>
</dbReference>
<proteinExistence type="predicted"/>
<dbReference type="PANTHER" id="PTHR43791:SF52">
    <property type="entry name" value="TRANSPORTER, PUTATIVE (AFU_ORTHOLOGUE AFUA_1G11820)-RELATED"/>
    <property type="match status" value="1"/>
</dbReference>
<accession>A0A6A6IZR9</accession>
<feature type="transmembrane region" description="Helical" evidence="6">
    <location>
        <begin position="171"/>
        <end position="192"/>
    </location>
</feature>
<dbReference type="PROSITE" id="PS00216">
    <property type="entry name" value="SUGAR_TRANSPORT_1"/>
    <property type="match status" value="1"/>
</dbReference>
<evidence type="ECO:0000256" key="6">
    <source>
        <dbReference type="SAM" id="Phobius"/>
    </source>
</evidence>
<keyword evidence="5 6" id="KW-0472">Membrane</keyword>
<evidence type="ECO:0000256" key="3">
    <source>
        <dbReference type="ARBA" id="ARBA00022692"/>
    </source>
</evidence>
<evidence type="ECO:0000313" key="8">
    <source>
        <dbReference type="EMBL" id="KAF2256085.1"/>
    </source>
</evidence>
<keyword evidence="4 6" id="KW-1133">Transmembrane helix</keyword>
<dbReference type="InterPro" id="IPR005829">
    <property type="entry name" value="Sugar_transporter_CS"/>
</dbReference>
<feature type="transmembrane region" description="Helical" evidence="6">
    <location>
        <begin position="398"/>
        <end position="417"/>
    </location>
</feature>
<name>A0A6A6IZR9_9PLEO</name>
<dbReference type="InterPro" id="IPR036259">
    <property type="entry name" value="MFS_trans_sf"/>
</dbReference>
<keyword evidence="3 6" id="KW-0812">Transmembrane</keyword>
<feature type="transmembrane region" description="Helical" evidence="6">
    <location>
        <begin position="338"/>
        <end position="359"/>
    </location>
</feature>
<evidence type="ECO:0000259" key="7">
    <source>
        <dbReference type="PROSITE" id="PS50850"/>
    </source>
</evidence>
<organism evidence="8 9">
    <name type="scientific">Trematosphaeria pertusa</name>
    <dbReference type="NCBI Taxonomy" id="390896"/>
    <lineage>
        <taxon>Eukaryota</taxon>
        <taxon>Fungi</taxon>
        <taxon>Dikarya</taxon>
        <taxon>Ascomycota</taxon>
        <taxon>Pezizomycotina</taxon>
        <taxon>Dothideomycetes</taxon>
        <taxon>Pleosporomycetidae</taxon>
        <taxon>Pleosporales</taxon>
        <taxon>Massarineae</taxon>
        <taxon>Trematosphaeriaceae</taxon>
        <taxon>Trematosphaeria</taxon>
    </lineage>
</organism>
<dbReference type="GO" id="GO:0022857">
    <property type="term" value="F:transmembrane transporter activity"/>
    <property type="evidence" value="ECO:0007669"/>
    <property type="project" value="InterPro"/>
</dbReference>
<evidence type="ECO:0000256" key="1">
    <source>
        <dbReference type="ARBA" id="ARBA00004141"/>
    </source>
</evidence>
<feature type="transmembrane region" description="Helical" evidence="6">
    <location>
        <begin position="111"/>
        <end position="131"/>
    </location>
</feature>
<evidence type="ECO:0000256" key="4">
    <source>
        <dbReference type="ARBA" id="ARBA00022989"/>
    </source>
</evidence>
<dbReference type="InterPro" id="IPR011701">
    <property type="entry name" value="MFS"/>
</dbReference>
<dbReference type="SUPFAM" id="SSF103473">
    <property type="entry name" value="MFS general substrate transporter"/>
    <property type="match status" value="1"/>
</dbReference>